<gene>
    <name evidence="2" type="ORF">SAMN06296036_13812</name>
</gene>
<protein>
    <submittedName>
        <fullName evidence="2">Uncharacterized protein</fullName>
    </submittedName>
</protein>
<evidence type="ECO:0000256" key="1">
    <source>
        <dbReference type="SAM" id="Phobius"/>
    </source>
</evidence>
<keyword evidence="3" id="KW-1185">Reference proteome</keyword>
<dbReference type="Proteomes" id="UP000192907">
    <property type="component" value="Unassembled WGS sequence"/>
</dbReference>
<keyword evidence="1" id="KW-1133">Transmembrane helix</keyword>
<accession>A0A1Y6CQS5</accession>
<reference evidence="3" key="1">
    <citation type="submission" date="2017-04" db="EMBL/GenBank/DDBJ databases">
        <authorList>
            <person name="Varghese N."/>
            <person name="Submissions S."/>
        </authorList>
    </citation>
    <scope>NUCLEOTIDE SEQUENCE [LARGE SCALE GENOMIC DNA]</scope>
    <source>
        <strain evidence="3">RKEM611</strain>
    </source>
</reference>
<organism evidence="2 3">
    <name type="scientific">Pseudobacteriovorax antillogorgiicola</name>
    <dbReference type="NCBI Taxonomy" id="1513793"/>
    <lineage>
        <taxon>Bacteria</taxon>
        <taxon>Pseudomonadati</taxon>
        <taxon>Bdellovibrionota</taxon>
        <taxon>Oligoflexia</taxon>
        <taxon>Oligoflexales</taxon>
        <taxon>Pseudobacteriovoracaceae</taxon>
        <taxon>Pseudobacteriovorax</taxon>
    </lineage>
</organism>
<keyword evidence="1" id="KW-0472">Membrane</keyword>
<keyword evidence="1" id="KW-0812">Transmembrane</keyword>
<dbReference type="AlphaFoldDB" id="A0A1Y6CQS5"/>
<proteinExistence type="predicted"/>
<evidence type="ECO:0000313" key="2">
    <source>
        <dbReference type="EMBL" id="SMF81842.1"/>
    </source>
</evidence>
<name>A0A1Y6CQS5_9BACT</name>
<feature type="transmembrane region" description="Helical" evidence="1">
    <location>
        <begin position="29"/>
        <end position="46"/>
    </location>
</feature>
<evidence type="ECO:0000313" key="3">
    <source>
        <dbReference type="Proteomes" id="UP000192907"/>
    </source>
</evidence>
<dbReference type="RefSeq" id="WP_132326046.1">
    <property type="nucleotide sequence ID" value="NZ_FWZT01000038.1"/>
</dbReference>
<dbReference type="EMBL" id="FWZT01000038">
    <property type="protein sequence ID" value="SMF81842.1"/>
    <property type="molecule type" value="Genomic_DNA"/>
</dbReference>
<sequence length="66" mass="7472">MINFILALIVGTSFYLSGSQLSCRNFLKILFGFYLLFTLWGLLLSWQPSLYQPDQVGPEAAPAFRP</sequence>
<dbReference type="STRING" id="1513793.SAMN06296036_13812"/>